<dbReference type="InterPro" id="IPR023772">
    <property type="entry name" value="DNA-bd_HTH_TetR-type_CS"/>
</dbReference>
<dbReference type="InterPro" id="IPR001647">
    <property type="entry name" value="HTH_TetR"/>
</dbReference>
<dbReference type="PANTHER" id="PTHR43479:SF11">
    <property type="entry name" value="ACREF_ENVCD OPERON REPRESSOR-RELATED"/>
    <property type="match status" value="1"/>
</dbReference>
<dbReference type="OrthoDB" id="9812484at2"/>
<dbReference type="Gene3D" id="1.10.10.60">
    <property type="entry name" value="Homeodomain-like"/>
    <property type="match status" value="1"/>
</dbReference>
<evidence type="ECO:0000259" key="3">
    <source>
        <dbReference type="PROSITE" id="PS50977"/>
    </source>
</evidence>
<dbReference type="SUPFAM" id="SSF46689">
    <property type="entry name" value="Homeodomain-like"/>
    <property type="match status" value="1"/>
</dbReference>
<dbReference type="Proteomes" id="UP000267017">
    <property type="component" value="Unassembled WGS sequence"/>
</dbReference>
<dbReference type="PRINTS" id="PR00455">
    <property type="entry name" value="HTHTETR"/>
</dbReference>
<name>A0A3P3U286_9BACL</name>
<reference evidence="4 5" key="1">
    <citation type="submission" date="2018-11" db="EMBL/GenBank/DDBJ databases">
        <title>Genome sequencing of Paenibacillus sp. KCOM 3021 (= ChDC PVNT-B20).</title>
        <authorList>
            <person name="Kook J.-K."/>
            <person name="Park S.-N."/>
            <person name="Lim Y.K."/>
        </authorList>
    </citation>
    <scope>NUCLEOTIDE SEQUENCE [LARGE SCALE GENOMIC DNA]</scope>
    <source>
        <strain evidence="4 5">KCOM 3021</strain>
    </source>
</reference>
<protein>
    <submittedName>
        <fullName evidence="4">TetR/AcrR family transcriptional regulator</fullName>
    </submittedName>
</protein>
<accession>A0A3P3U286</accession>
<gene>
    <name evidence="4" type="ORF">EHV15_15845</name>
</gene>
<evidence type="ECO:0000313" key="5">
    <source>
        <dbReference type="Proteomes" id="UP000267017"/>
    </source>
</evidence>
<comment type="caution">
    <text evidence="4">The sequence shown here is derived from an EMBL/GenBank/DDBJ whole genome shotgun (WGS) entry which is preliminary data.</text>
</comment>
<proteinExistence type="predicted"/>
<dbReference type="Pfam" id="PF00440">
    <property type="entry name" value="TetR_N"/>
    <property type="match status" value="1"/>
</dbReference>
<evidence type="ECO:0000256" key="1">
    <source>
        <dbReference type="ARBA" id="ARBA00023125"/>
    </source>
</evidence>
<dbReference type="AlphaFoldDB" id="A0A3P3U286"/>
<feature type="DNA-binding region" description="H-T-H motif" evidence="2">
    <location>
        <begin position="27"/>
        <end position="46"/>
    </location>
</feature>
<dbReference type="GO" id="GO:0003677">
    <property type="term" value="F:DNA binding"/>
    <property type="evidence" value="ECO:0007669"/>
    <property type="project" value="UniProtKB-UniRule"/>
</dbReference>
<dbReference type="InterPro" id="IPR036271">
    <property type="entry name" value="Tet_transcr_reg_TetR-rel_C_sf"/>
</dbReference>
<evidence type="ECO:0000313" key="4">
    <source>
        <dbReference type="EMBL" id="RRJ64230.1"/>
    </source>
</evidence>
<dbReference type="PROSITE" id="PS50977">
    <property type="entry name" value="HTH_TETR_2"/>
    <property type="match status" value="1"/>
</dbReference>
<dbReference type="InterPro" id="IPR009057">
    <property type="entry name" value="Homeodomain-like_sf"/>
</dbReference>
<sequence length="193" mass="22549">MALVDRRKQVVEAAEKSFSLFGYKATTMDHVAKIANVAKGTIYTFFKNKEELFDEILRSVIVDMRRIVEHEVDENKGFFDNLHRVMDAILEYRSEHELLIKLSQEVREIGTPKAREGLEQVENNILDYLERQIARSVERKEIRDFDPKLVSFVVFKLYITLTSDWNKAHKPLSKDQIKNFIRDFLASGLSPVK</sequence>
<dbReference type="Gene3D" id="1.10.357.10">
    <property type="entry name" value="Tetracycline Repressor, domain 2"/>
    <property type="match status" value="1"/>
</dbReference>
<dbReference type="RefSeq" id="WP_128632050.1">
    <property type="nucleotide sequence ID" value="NZ_RRCN01000001.1"/>
</dbReference>
<evidence type="ECO:0000256" key="2">
    <source>
        <dbReference type="PROSITE-ProRule" id="PRU00335"/>
    </source>
</evidence>
<dbReference type="InterPro" id="IPR050624">
    <property type="entry name" value="HTH-type_Tx_Regulator"/>
</dbReference>
<keyword evidence="5" id="KW-1185">Reference proteome</keyword>
<dbReference type="PROSITE" id="PS01081">
    <property type="entry name" value="HTH_TETR_1"/>
    <property type="match status" value="1"/>
</dbReference>
<dbReference type="PANTHER" id="PTHR43479">
    <property type="entry name" value="ACREF/ENVCD OPERON REPRESSOR-RELATED"/>
    <property type="match status" value="1"/>
</dbReference>
<feature type="domain" description="HTH tetR-type" evidence="3">
    <location>
        <begin position="4"/>
        <end position="64"/>
    </location>
</feature>
<dbReference type="EMBL" id="RRCN01000001">
    <property type="protein sequence ID" value="RRJ64230.1"/>
    <property type="molecule type" value="Genomic_DNA"/>
</dbReference>
<organism evidence="4 5">
    <name type="scientific">Paenibacillus oralis</name>
    <dbReference type="NCBI Taxonomy" id="2490856"/>
    <lineage>
        <taxon>Bacteria</taxon>
        <taxon>Bacillati</taxon>
        <taxon>Bacillota</taxon>
        <taxon>Bacilli</taxon>
        <taxon>Bacillales</taxon>
        <taxon>Paenibacillaceae</taxon>
        <taxon>Paenibacillus</taxon>
    </lineage>
</organism>
<dbReference type="SUPFAM" id="SSF48498">
    <property type="entry name" value="Tetracyclin repressor-like, C-terminal domain"/>
    <property type="match status" value="1"/>
</dbReference>
<keyword evidence="1 2" id="KW-0238">DNA-binding</keyword>